<dbReference type="EMBL" id="RXGB01016162">
    <property type="protein sequence ID" value="TMW82854.1"/>
    <property type="molecule type" value="Genomic_DNA"/>
</dbReference>
<proteinExistence type="predicted"/>
<sequence length="86" mass="9881">DPVYHQQFYSKCKDRIVKKSNIALLMVSPNGEVTSYSSGEIFEDIMIKAMNQPDELNRRSTPNPDEEVLNFTHLLLIFGVSFDLNM</sequence>
<evidence type="ECO:0008006" key="2">
    <source>
        <dbReference type="Google" id="ProtNLM"/>
    </source>
</evidence>
<accession>A0A6N2AMV6</accession>
<dbReference type="GO" id="GO:0003677">
    <property type="term" value="F:DNA binding"/>
    <property type="evidence" value="ECO:0007669"/>
    <property type="project" value="InterPro"/>
</dbReference>
<evidence type="ECO:0000313" key="1">
    <source>
        <dbReference type="EMBL" id="TMW82854.1"/>
    </source>
</evidence>
<feature type="non-terminal residue" evidence="1">
    <location>
        <position position="86"/>
    </location>
</feature>
<protein>
    <recommendedName>
        <fullName evidence="2">MADS-box domain-containing protein</fullName>
    </recommendedName>
</protein>
<comment type="caution">
    <text evidence="1">The sequence shown here is derived from an EMBL/GenBank/DDBJ whole genome shotgun (WGS) entry which is preliminary data.</text>
</comment>
<dbReference type="InterPro" id="IPR036879">
    <property type="entry name" value="TF_MADSbox_sf"/>
</dbReference>
<reference evidence="1" key="1">
    <citation type="submission" date="2019-05" db="EMBL/GenBank/DDBJ databases">
        <title>The de novo reference genome and transcriptome assemblies of the wild tomato species Solanum chilense.</title>
        <authorList>
            <person name="Stam R."/>
            <person name="Nosenko T."/>
            <person name="Hoerger A.C."/>
            <person name="Stephan W."/>
            <person name="Seidel M.A."/>
            <person name="Kuhn J.M.M."/>
            <person name="Haberer G."/>
            <person name="Tellier A."/>
        </authorList>
    </citation>
    <scope>NUCLEOTIDE SEQUENCE</scope>
    <source>
        <tissue evidence="1">Mature leaves</tissue>
    </source>
</reference>
<gene>
    <name evidence="1" type="ORF">EJD97_004418</name>
</gene>
<dbReference type="SUPFAM" id="SSF55455">
    <property type="entry name" value="SRF-like"/>
    <property type="match status" value="1"/>
</dbReference>
<dbReference type="AlphaFoldDB" id="A0A6N2AMV6"/>
<feature type="non-terminal residue" evidence="1">
    <location>
        <position position="1"/>
    </location>
</feature>
<dbReference type="GO" id="GO:0046983">
    <property type="term" value="F:protein dimerization activity"/>
    <property type="evidence" value="ECO:0007669"/>
    <property type="project" value="InterPro"/>
</dbReference>
<name>A0A6N2AMV6_SOLCI</name>
<organism evidence="1">
    <name type="scientific">Solanum chilense</name>
    <name type="common">Tomato</name>
    <name type="synonym">Lycopersicon chilense</name>
    <dbReference type="NCBI Taxonomy" id="4083"/>
    <lineage>
        <taxon>Eukaryota</taxon>
        <taxon>Viridiplantae</taxon>
        <taxon>Streptophyta</taxon>
        <taxon>Embryophyta</taxon>
        <taxon>Tracheophyta</taxon>
        <taxon>Spermatophyta</taxon>
        <taxon>Magnoliopsida</taxon>
        <taxon>eudicotyledons</taxon>
        <taxon>Gunneridae</taxon>
        <taxon>Pentapetalae</taxon>
        <taxon>asterids</taxon>
        <taxon>lamiids</taxon>
        <taxon>Solanales</taxon>
        <taxon>Solanaceae</taxon>
        <taxon>Solanoideae</taxon>
        <taxon>Solaneae</taxon>
        <taxon>Solanum</taxon>
        <taxon>Solanum subgen. Lycopersicon</taxon>
    </lineage>
</organism>